<keyword evidence="1" id="KW-1133">Transmembrane helix</keyword>
<feature type="transmembrane region" description="Helical" evidence="1">
    <location>
        <begin position="161"/>
        <end position="182"/>
    </location>
</feature>
<keyword evidence="3" id="KW-1185">Reference proteome</keyword>
<name>A0A4R5V535_9BACT</name>
<feature type="transmembrane region" description="Helical" evidence="1">
    <location>
        <begin position="105"/>
        <end position="124"/>
    </location>
</feature>
<feature type="transmembrane region" description="Helical" evidence="1">
    <location>
        <begin position="7"/>
        <end position="29"/>
    </location>
</feature>
<feature type="transmembrane region" description="Helical" evidence="1">
    <location>
        <begin position="232"/>
        <end position="248"/>
    </location>
</feature>
<feature type="transmembrane region" description="Helical" evidence="1">
    <location>
        <begin position="136"/>
        <end position="155"/>
    </location>
</feature>
<dbReference type="AlphaFoldDB" id="A0A4R5V535"/>
<reference evidence="2 3" key="1">
    <citation type="submission" date="2019-03" db="EMBL/GenBank/DDBJ databases">
        <title>Algoriphagus aquimaris sp. nov., isolated form marine sediment in Pohang, Korea.</title>
        <authorList>
            <person name="Kim J."/>
            <person name="Yoon S.-H."/>
            <person name="Lee S.-S."/>
        </authorList>
    </citation>
    <scope>NUCLEOTIDE SEQUENCE [LARGE SCALE GENOMIC DNA]</scope>
    <source>
        <strain evidence="2 3">F21</strain>
    </source>
</reference>
<accession>A0A4R5V535</accession>
<gene>
    <name evidence="2" type="ORF">E1898_05995</name>
</gene>
<dbReference type="Proteomes" id="UP000295438">
    <property type="component" value="Unassembled WGS sequence"/>
</dbReference>
<proteinExistence type="predicted"/>
<feature type="transmembrane region" description="Helical" evidence="1">
    <location>
        <begin position="207"/>
        <end position="226"/>
    </location>
</feature>
<evidence type="ECO:0008006" key="4">
    <source>
        <dbReference type="Google" id="ProtNLM"/>
    </source>
</evidence>
<keyword evidence="1" id="KW-0472">Membrane</keyword>
<evidence type="ECO:0000256" key="1">
    <source>
        <dbReference type="SAM" id="Phobius"/>
    </source>
</evidence>
<sequence length="276" mass="31837">MQFFNKVLLWISWLSLDVVSGAMAGMLFFSEILHVSIDLPAYILLGMAVWSIYNLDHILDAQENRVFSSRRFFHQKAKKVLIVAVLSLGFIGLIGGFWWFGWGSVLKSVFALGLIILFARMVIWKFGMGWMKEVSIAFFYVLGISFLPLMIADALDRTLWFWLFFTLYLLLAIYNLFILSFLDVEEDQQAGFFSAARSFGADRLEKIIYAISAVLLGGNFLTLVFAPSFFKIFGVFLLAMTLIHWLTFRRSHWTLEEKRLSMEWAFSLPLLLLILL</sequence>
<organism evidence="2 3">
    <name type="scientific">Algoriphagus formosus</name>
    <dbReference type="NCBI Taxonomy" id="2007308"/>
    <lineage>
        <taxon>Bacteria</taxon>
        <taxon>Pseudomonadati</taxon>
        <taxon>Bacteroidota</taxon>
        <taxon>Cytophagia</taxon>
        <taxon>Cytophagales</taxon>
        <taxon>Cyclobacteriaceae</taxon>
        <taxon>Algoriphagus</taxon>
    </lineage>
</organism>
<comment type="caution">
    <text evidence="2">The sequence shown here is derived from an EMBL/GenBank/DDBJ whole genome shotgun (WGS) entry which is preliminary data.</text>
</comment>
<feature type="transmembrane region" description="Helical" evidence="1">
    <location>
        <begin position="80"/>
        <end position="99"/>
    </location>
</feature>
<dbReference type="EMBL" id="SMUW01000030">
    <property type="protein sequence ID" value="TDK46596.1"/>
    <property type="molecule type" value="Genomic_DNA"/>
</dbReference>
<evidence type="ECO:0000313" key="2">
    <source>
        <dbReference type="EMBL" id="TDK46596.1"/>
    </source>
</evidence>
<protein>
    <recommendedName>
        <fullName evidence="4">Prenyltransferase</fullName>
    </recommendedName>
</protein>
<feature type="transmembrane region" description="Helical" evidence="1">
    <location>
        <begin position="41"/>
        <end position="59"/>
    </location>
</feature>
<keyword evidence="1" id="KW-0812">Transmembrane</keyword>
<dbReference type="RefSeq" id="WP_133390224.1">
    <property type="nucleotide sequence ID" value="NZ_SMUW01000030.1"/>
</dbReference>
<evidence type="ECO:0000313" key="3">
    <source>
        <dbReference type="Proteomes" id="UP000295438"/>
    </source>
</evidence>